<dbReference type="AlphaFoldDB" id="A0A1Z2XNG9"/>
<keyword evidence="6" id="KW-1185">Reference proteome</keyword>
<feature type="domain" description="DAHP synthase ferredoxin-like" evidence="3">
    <location>
        <begin position="1"/>
        <end position="68"/>
    </location>
</feature>
<dbReference type="SUPFAM" id="SSF51569">
    <property type="entry name" value="Aldolase"/>
    <property type="match status" value="1"/>
</dbReference>
<reference evidence="4" key="1">
    <citation type="journal article" date="2017" name="Genome Announc.">
        <title>High-Quality Whole-Genome Sequences of the Oligo-Mouse-Microbiota Bacterial Community.</title>
        <authorList>
            <person name="Garzetti D."/>
            <person name="Brugiroux S."/>
            <person name="Bunk B."/>
            <person name="Pukall R."/>
            <person name="McCoy K.D."/>
            <person name="Macpherson A.J."/>
            <person name="Stecher B."/>
        </authorList>
    </citation>
    <scope>NUCLEOTIDE SEQUENCE</scope>
    <source>
        <strain evidence="4">KB18</strain>
    </source>
</reference>
<dbReference type="EMBL" id="CP021422">
    <property type="protein sequence ID" value="ASB39982.1"/>
    <property type="molecule type" value="Genomic_DNA"/>
</dbReference>
<evidence type="ECO:0000256" key="1">
    <source>
        <dbReference type="ARBA" id="ARBA00022679"/>
    </source>
</evidence>
<evidence type="ECO:0000313" key="4">
    <source>
        <dbReference type="EMBL" id="ASB39982.1"/>
    </source>
</evidence>
<dbReference type="GO" id="GO:0003849">
    <property type="term" value="F:3-deoxy-7-phosphoheptulonate synthase activity"/>
    <property type="evidence" value="ECO:0007669"/>
    <property type="project" value="UniProtKB-EC"/>
</dbReference>
<keyword evidence="1 5" id="KW-0808">Transferase</keyword>
<sequence length="337" mass="36533">MIIVLKANQPKEKVDSFIKKLTGSYDVQVNTWVGAHSTVLGLLGDTTAVDEEYIAAQEVVDSVRRVQEPYKKANRKFHPEDTVITLPGGQKIGGGTLALIAGPCSVESEEQICLVAESVKKSGASFLRGGAFKPRTSPYAFQGMKAEGLELLSKAKERTGLPIVTEIMSAEHLPLFDDVDVIQVGARNMQNFELLKRLGKLDKPILLKRGLANTIEELLMSAEYIMAEGNEQVLLCERGIRTYETMTRNTLDISAVPVIKRLSHLPVIVDPSHASGINWLIEPLAIAAAAVGADGLIIEVHNDPSHALCDGAQSITPDQFDSLAKKVNTVFGTVHSL</sequence>
<dbReference type="Gene3D" id="3.30.70.1140">
    <property type="entry name" value="Phospho-2-dehydro-3-deoxyheptonate aldolase, domain 1"/>
    <property type="match status" value="1"/>
</dbReference>
<dbReference type="Proteomes" id="UP000596035">
    <property type="component" value="Chromosome"/>
</dbReference>
<dbReference type="NCBIfam" id="TIGR01361">
    <property type="entry name" value="DAHP_synth_Bsub"/>
    <property type="match status" value="1"/>
</dbReference>
<dbReference type="Gene3D" id="3.20.20.70">
    <property type="entry name" value="Aldolase class I"/>
    <property type="match status" value="1"/>
</dbReference>
<dbReference type="KEGG" id="amur:ADH66_04510"/>
<dbReference type="GO" id="GO:0009073">
    <property type="term" value="P:aromatic amino acid family biosynthetic process"/>
    <property type="evidence" value="ECO:0007669"/>
    <property type="project" value="InterPro"/>
</dbReference>
<dbReference type="Pfam" id="PF18152">
    <property type="entry name" value="DAHP_snth_FXD"/>
    <property type="match status" value="1"/>
</dbReference>
<evidence type="ECO:0000313" key="7">
    <source>
        <dbReference type="Proteomes" id="UP000596035"/>
    </source>
</evidence>
<organism evidence="5 7">
    <name type="scientific">Acutalibacter muris</name>
    <dbReference type="NCBI Taxonomy" id="1796620"/>
    <lineage>
        <taxon>Bacteria</taxon>
        <taxon>Bacillati</taxon>
        <taxon>Bacillota</taxon>
        <taxon>Clostridia</taxon>
        <taxon>Eubacteriales</taxon>
        <taxon>Acutalibacteraceae</taxon>
        <taxon>Acutalibacter</taxon>
    </lineage>
</organism>
<evidence type="ECO:0000313" key="6">
    <source>
        <dbReference type="Proteomes" id="UP000196710"/>
    </source>
</evidence>
<proteinExistence type="predicted"/>
<dbReference type="InterPro" id="IPR052899">
    <property type="entry name" value="Class-I_DAHP_synthase"/>
</dbReference>
<gene>
    <name evidence="5" type="primary">aroF</name>
    <name evidence="4" type="ORF">ADH66_04510</name>
    <name evidence="5" type="ORF">I5Q82_14575</name>
</gene>
<evidence type="ECO:0000259" key="2">
    <source>
        <dbReference type="Pfam" id="PF00793"/>
    </source>
</evidence>
<feature type="domain" description="DAHP synthetase I/KDSA" evidence="2">
    <location>
        <begin position="84"/>
        <end position="329"/>
    </location>
</feature>
<name>A0A1Z2XNG9_9FIRM</name>
<protein>
    <submittedName>
        <fullName evidence="5">3-deoxy-7-phosphoheptulonate synthase</fullName>
        <ecNumber evidence="5">2.5.1.54</ecNumber>
    </submittedName>
</protein>
<dbReference type="PANTHER" id="PTHR43018:SF2">
    <property type="entry name" value="PHOSPHO-2-DEHYDRO-3-DEOXYHEPTONATE ALDOLASE"/>
    <property type="match status" value="1"/>
</dbReference>
<dbReference type="PANTHER" id="PTHR43018">
    <property type="entry name" value="PHOSPHO-2-DEHYDRO-3-DEOXYHEPTONATE ALDOLASE"/>
    <property type="match status" value="1"/>
</dbReference>
<reference evidence="5 7" key="3">
    <citation type="submission" date="2020-11" db="EMBL/GenBank/DDBJ databases">
        <title>Closed and high quality bacterial genomes of the OMM12 community.</title>
        <authorList>
            <person name="Marbouty M."/>
            <person name="Lamy-Besnier Q."/>
            <person name="Debarbieux L."/>
            <person name="Koszul R."/>
        </authorList>
    </citation>
    <scope>NUCLEOTIDE SEQUENCE [LARGE SCALE GENOMIC DNA]</scope>
    <source>
        <strain evidence="5 7">KB18</strain>
    </source>
</reference>
<reference evidence="6" key="2">
    <citation type="submission" date="2017-05" db="EMBL/GenBank/DDBJ databases">
        <title>Improved OligoMM genomes.</title>
        <authorList>
            <person name="Garzetti D."/>
        </authorList>
    </citation>
    <scope>NUCLEOTIDE SEQUENCE [LARGE SCALE GENOMIC DNA]</scope>
    <source>
        <strain evidence="6">KB18</strain>
    </source>
</reference>
<dbReference type="RefSeq" id="WP_066535156.1">
    <property type="nucleotide sequence ID" value="NZ_CAJTCQ010000004.1"/>
</dbReference>
<dbReference type="NCBIfam" id="NF006421">
    <property type="entry name" value="PRK08673.1"/>
    <property type="match status" value="1"/>
</dbReference>
<dbReference type="NCBIfam" id="NF009239">
    <property type="entry name" value="PRK12595.1"/>
    <property type="match status" value="1"/>
</dbReference>
<dbReference type="InterPro" id="IPR006218">
    <property type="entry name" value="DAHP1/KDSA"/>
</dbReference>
<accession>A0A1Z2XNG9</accession>
<dbReference type="Proteomes" id="UP000196710">
    <property type="component" value="Chromosome"/>
</dbReference>
<dbReference type="Pfam" id="PF00793">
    <property type="entry name" value="DAHP_synth_1"/>
    <property type="match status" value="1"/>
</dbReference>
<dbReference type="EC" id="2.5.1.54" evidence="5"/>
<dbReference type="InterPro" id="IPR013785">
    <property type="entry name" value="Aldolase_TIM"/>
</dbReference>
<evidence type="ECO:0000259" key="3">
    <source>
        <dbReference type="Pfam" id="PF18152"/>
    </source>
</evidence>
<dbReference type="InterPro" id="IPR041071">
    <property type="entry name" value="DAHP_snth_FXD"/>
</dbReference>
<dbReference type="InterPro" id="IPR006268">
    <property type="entry name" value="DAHP_syn_2"/>
</dbReference>
<evidence type="ECO:0000313" key="5">
    <source>
        <dbReference type="EMBL" id="QQR29270.1"/>
    </source>
</evidence>
<dbReference type="EMBL" id="CP065321">
    <property type="protein sequence ID" value="QQR29270.1"/>
    <property type="molecule type" value="Genomic_DNA"/>
</dbReference>
<dbReference type="GO" id="GO:0016832">
    <property type="term" value="F:aldehyde-lyase activity"/>
    <property type="evidence" value="ECO:0007669"/>
    <property type="project" value="InterPro"/>
</dbReference>